<sequence length="95" mass="10019">MTTRGLSMGAPQDPIGTVRATDGVLAIRGPASGFGPDADSVDLSWFIVDIGRGEDLADMSIEEIHHLLANWPIVYQPGSIAQVSFDGEVVAVWPG</sequence>
<comment type="caution">
    <text evidence="1">The sequence shown here is derived from an EMBL/GenBank/DDBJ whole genome shotgun (WGS) entry which is preliminary data.</text>
</comment>
<dbReference type="RefSeq" id="WP_135361677.1">
    <property type="nucleotide sequence ID" value="NZ_RWJZ01000016.1"/>
</dbReference>
<accession>A0A4Z0HP35</accession>
<dbReference type="EMBL" id="RWKA01000018">
    <property type="protein sequence ID" value="TGB37889.1"/>
    <property type="molecule type" value="Genomic_DNA"/>
</dbReference>
<protein>
    <submittedName>
        <fullName evidence="1">Uncharacterized protein</fullName>
    </submittedName>
</protein>
<name>A0A4Z0HP35_MYCPR</name>
<organism evidence="1 2">
    <name type="scientific">Mycolicibacterium peregrinum</name>
    <name type="common">Mycobacterium peregrinum</name>
    <dbReference type="NCBI Taxonomy" id="43304"/>
    <lineage>
        <taxon>Bacteria</taxon>
        <taxon>Bacillati</taxon>
        <taxon>Actinomycetota</taxon>
        <taxon>Actinomycetes</taxon>
        <taxon>Mycobacteriales</taxon>
        <taxon>Mycobacteriaceae</taxon>
        <taxon>Mycolicibacterium</taxon>
    </lineage>
</organism>
<evidence type="ECO:0000313" key="1">
    <source>
        <dbReference type="EMBL" id="TGB37889.1"/>
    </source>
</evidence>
<proteinExistence type="predicted"/>
<evidence type="ECO:0000313" key="2">
    <source>
        <dbReference type="Proteomes" id="UP000297792"/>
    </source>
</evidence>
<dbReference type="AlphaFoldDB" id="A0A4Z0HP35"/>
<reference evidence="1 2" key="1">
    <citation type="submission" date="2018-12" db="EMBL/GenBank/DDBJ databases">
        <title>Draft genome sequences of Mycolicibacterium peregrinum isolated from a pig with lymphadenitis and from soil on the same Japanese pig farm.</title>
        <authorList>
            <person name="Komatsu T."/>
            <person name="Ohya K."/>
            <person name="Sawai K."/>
            <person name="Odoi J.O."/>
            <person name="Otsu K."/>
            <person name="Ota A."/>
            <person name="Ito T."/>
            <person name="Kawai M."/>
            <person name="Maruyama F."/>
        </authorList>
    </citation>
    <scope>NUCLEOTIDE SEQUENCE [LARGE SCALE GENOMIC DNA]</scope>
    <source>
        <strain evidence="1 2">138</strain>
    </source>
</reference>
<keyword evidence="2" id="KW-1185">Reference proteome</keyword>
<gene>
    <name evidence="1" type="ORF">EJD98_25400</name>
</gene>
<dbReference type="Proteomes" id="UP000297792">
    <property type="component" value="Unassembled WGS sequence"/>
</dbReference>